<evidence type="ECO:0000256" key="1">
    <source>
        <dbReference type="SAM" id="MobiDB-lite"/>
    </source>
</evidence>
<proteinExistence type="predicted"/>
<dbReference type="EMBL" id="OBDO01000009">
    <property type="protein sequence ID" value="SNX97985.1"/>
    <property type="molecule type" value="Genomic_DNA"/>
</dbReference>
<accession>A0A285EFZ7</accession>
<reference evidence="2 3" key="1">
    <citation type="submission" date="2017-09" db="EMBL/GenBank/DDBJ databases">
        <authorList>
            <person name="Ehlers B."/>
            <person name="Leendertz F.H."/>
        </authorList>
    </citation>
    <scope>NUCLEOTIDE SEQUENCE [LARGE SCALE GENOMIC DNA]</scope>
    <source>
        <strain evidence="2 3">DSM 46844</strain>
    </source>
</reference>
<dbReference type="OrthoDB" id="8477132at2"/>
<name>A0A285EFZ7_9ACTN</name>
<evidence type="ECO:0000313" key="2">
    <source>
        <dbReference type="EMBL" id="SNX97985.1"/>
    </source>
</evidence>
<organism evidence="2 3">
    <name type="scientific">Geodermatophilus sabuli</name>
    <dbReference type="NCBI Taxonomy" id="1564158"/>
    <lineage>
        <taxon>Bacteria</taxon>
        <taxon>Bacillati</taxon>
        <taxon>Actinomycetota</taxon>
        <taxon>Actinomycetes</taxon>
        <taxon>Geodermatophilales</taxon>
        <taxon>Geodermatophilaceae</taxon>
        <taxon>Geodermatophilus</taxon>
    </lineage>
</organism>
<protein>
    <submittedName>
        <fullName evidence="2">Uncharacterized protein</fullName>
    </submittedName>
</protein>
<dbReference type="AlphaFoldDB" id="A0A285EFZ7"/>
<sequence length="148" mass="15227">MSQAAAPVLQVGLLAAPGAPAEPAGWLATELTTELTAAHPEVRWELRAVEDGLVQPPADDDGDRGGHPAPAAGRGLGPRRRAHRTGSGSPRSLELAWLTCSLATVGGALGAGLESDEAVRGRLHLPVRPGRGGSGNGRVRFVECPARR</sequence>
<dbReference type="Proteomes" id="UP000219514">
    <property type="component" value="Unassembled WGS sequence"/>
</dbReference>
<feature type="region of interest" description="Disordered" evidence="1">
    <location>
        <begin position="48"/>
        <end position="91"/>
    </location>
</feature>
<dbReference type="RefSeq" id="WP_097207936.1">
    <property type="nucleotide sequence ID" value="NZ_JACHXB010000001.1"/>
</dbReference>
<evidence type="ECO:0000313" key="3">
    <source>
        <dbReference type="Proteomes" id="UP000219514"/>
    </source>
</evidence>
<gene>
    <name evidence="2" type="ORF">SAMN06893097_10965</name>
</gene>
<keyword evidence="3" id="KW-1185">Reference proteome</keyword>